<evidence type="ECO:0000313" key="7">
    <source>
        <dbReference type="EMBL" id="SVB66954.1"/>
    </source>
</evidence>
<dbReference type="AlphaFoldDB" id="A0A382FX28"/>
<dbReference type="InterPro" id="IPR050495">
    <property type="entry name" value="ATG22/LtaA_families"/>
</dbReference>
<evidence type="ECO:0000256" key="6">
    <source>
        <dbReference type="SAM" id="Phobius"/>
    </source>
</evidence>
<evidence type="ECO:0000256" key="3">
    <source>
        <dbReference type="ARBA" id="ARBA00022692"/>
    </source>
</evidence>
<feature type="transmembrane region" description="Helical" evidence="6">
    <location>
        <begin position="49"/>
        <end position="70"/>
    </location>
</feature>
<gene>
    <name evidence="7" type="ORF">METZ01_LOCUS219808</name>
</gene>
<dbReference type="Gene3D" id="1.20.1250.20">
    <property type="entry name" value="MFS general substrate transporter like domains"/>
    <property type="match status" value="1"/>
</dbReference>
<keyword evidence="5 6" id="KW-0472">Membrane</keyword>
<comment type="subcellular location">
    <subcellularLocation>
        <location evidence="1">Endomembrane system</location>
        <topology evidence="1">Multi-pass membrane protein</topology>
    </subcellularLocation>
</comment>
<evidence type="ECO:0008006" key="8">
    <source>
        <dbReference type="Google" id="ProtNLM"/>
    </source>
</evidence>
<sequence>MINSNKSILAWSLYDWANSAFATTVMAGFFPVFFKEYWSTTDSVTLSTWYLGLGNSIASIIVAALAPFIGAIADRGTAKKKLLIFFAFLGIIATGGLWIVDQGHWQIAILFYIIASIGFMAGNIFYDSLLPAVASKDKFDYASSMGFSLGYIGGGLLFLINVLMYLQPHYFGIPDGATAIRLSFISVAVWWAVFSIPIILFVKEPKIHDPIGICSAVKEG</sequence>
<organism evidence="7">
    <name type="scientific">marine metagenome</name>
    <dbReference type="NCBI Taxonomy" id="408172"/>
    <lineage>
        <taxon>unclassified sequences</taxon>
        <taxon>metagenomes</taxon>
        <taxon>ecological metagenomes</taxon>
    </lineage>
</organism>
<evidence type="ECO:0000256" key="2">
    <source>
        <dbReference type="ARBA" id="ARBA00022448"/>
    </source>
</evidence>
<dbReference type="PANTHER" id="PTHR23519:SF1">
    <property type="entry name" value="AUTOPHAGY-RELATED PROTEIN 22"/>
    <property type="match status" value="1"/>
</dbReference>
<keyword evidence="2" id="KW-0813">Transport</keyword>
<feature type="transmembrane region" description="Helical" evidence="6">
    <location>
        <begin position="12"/>
        <end position="34"/>
    </location>
</feature>
<feature type="transmembrane region" description="Helical" evidence="6">
    <location>
        <begin position="82"/>
        <end position="99"/>
    </location>
</feature>
<evidence type="ECO:0000256" key="4">
    <source>
        <dbReference type="ARBA" id="ARBA00022989"/>
    </source>
</evidence>
<feature type="transmembrane region" description="Helical" evidence="6">
    <location>
        <begin position="178"/>
        <end position="202"/>
    </location>
</feature>
<feature type="transmembrane region" description="Helical" evidence="6">
    <location>
        <begin position="105"/>
        <end position="126"/>
    </location>
</feature>
<feature type="non-terminal residue" evidence="7">
    <location>
        <position position="220"/>
    </location>
</feature>
<dbReference type="PANTHER" id="PTHR23519">
    <property type="entry name" value="AUTOPHAGY-RELATED PROTEIN 22"/>
    <property type="match status" value="1"/>
</dbReference>
<dbReference type="InterPro" id="IPR024671">
    <property type="entry name" value="Atg22-like"/>
</dbReference>
<dbReference type="Pfam" id="PF11700">
    <property type="entry name" value="ATG22"/>
    <property type="match status" value="2"/>
</dbReference>
<proteinExistence type="predicted"/>
<dbReference type="EMBL" id="UINC01052066">
    <property type="protein sequence ID" value="SVB66954.1"/>
    <property type="molecule type" value="Genomic_DNA"/>
</dbReference>
<name>A0A382FX28_9ZZZZ</name>
<accession>A0A382FX28</accession>
<evidence type="ECO:0000256" key="1">
    <source>
        <dbReference type="ARBA" id="ARBA00004127"/>
    </source>
</evidence>
<keyword evidence="4 6" id="KW-1133">Transmembrane helix</keyword>
<evidence type="ECO:0000256" key="5">
    <source>
        <dbReference type="ARBA" id="ARBA00023136"/>
    </source>
</evidence>
<dbReference type="GO" id="GO:0012505">
    <property type="term" value="C:endomembrane system"/>
    <property type="evidence" value="ECO:0007669"/>
    <property type="project" value="UniProtKB-SubCell"/>
</dbReference>
<dbReference type="InterPro" id="IPR036259">
    <property type="entry name" value="MFS_trans_sf"/>
</dbReference>
<reference evidence="7" key="1">
    <citation type="submission" date="2018-05" db="EMBL/GenBank/DDBJ databases">
        <authorList>
            <person name="Lanie J.A."/>
            <person name="Ng W.-L."/>
            <person name="Kazmierczak K.M."/>
            <person name="Andrzejewski T.M."/>
            <person name="Davidsen T.M."/>
            <person name="Wayne K.J."/>
            <person name="Tettelin H."/>
            <person name="Glass J.I."/>
            <person name="Rusch D."/>
            <person name="Podicherti R."/>
            <person name="Tsui H.-C.T."/>
            <person name="Winkler M.E."/>
        </authorList>
    </citation>
    <scope>NUCLEOTIDE SEQUENCE</scope>
</reference>
<feature type="transmembrane region" description="Helical" evidence="6">
    <location>
        <begin position="147"/>
        <end position="166"/>
    </location>
</feature>
<keyword evidence="3 6" id="KW-0812">Transmembrane</keyword>
<protein>
    <recommendedName>
        <fullName evidence="8">Major facilitator superfamily (MFS) profile domain-containing protein</fullName>
    </recommendedName>
</protein>
<dbReference type="SUPFAM" id="SSF103473">
    <property type="entry name" value="MFS general substrate transporter"/>
    <property type="match status" value="1"/>
</dbReference>